<dbReference type="SUPFAM" id="SSF109604">
    <property type="entry name" value="HD-domain/PDEase-like"/>
    <property type="match status" value="1"/>
</dbReference>
<dbReference type="EMBL" id="AP007255">
    <property type="protein sequence ID" value="BAE49649.1"/>
    <property type="molecule type" value="Genomic_DNA"/>
</dbReference>
<feature type="domain" description="HD-GYP" evidence="3">
    <location>
        <begin position="210"/>
        <end position="402"/>
    </location>
</feature>
<sequence>MRHSNGGFLPWGEGSSFMCSRRLPGRCPVILGAAPNPHMADHSRKILVAVVDAHAGHRNQVASALMSFYQVAAFDNFDQAMEALVRTPPCVVLLDERIVPRAGGDPIALTRQLLRGVPIIRTLARHPSQLGSALYDTDACLEKPYRRSTLIKTISSLVNKTVEAEWETLAPQYRESLRRTVDSFNNISDLIDKGEPLVYTEITEACGPLVDAVSNHDFKVILNGVKGHDNYSYVHSLRVATLLSLFGHTIGLKGEDLNLLASGGLLHDIGKMTIPHEVLNKPGRLDDVELQVMRSHVSKSVDYLKLCDHLPKGVLTIAAQHHEKLDGKGYPHGLHGSQLNELARMASIVDIFGALTDRRVYKEPMSPEDALTLMTERMGGEIDQSLLALFRAMLLDAATPTA</sequence>
<dbReference type="SMART" id="SM00471">
    <property type="entry name" value="HDc"/>
    <property type="match status" value="1"/>
</dbReference>
<dbReference type="STRING" id="342108.amb0845"/>
<evidence type="ECO:0000259" key="2">
    <source>
        <dbReference type="PROSITE" id="PS50110"/>
    </source>
</evidence>
<dbReference type="Gene3D" id="3.40.50.2300">
    <property type="match status" value="1"/>
</dbReference>
<reference evidence="4 5" key="1">
    <citation type="journal article" date="2005" name="DNA Res.">
        <title>Complete genome sequence of the facultative anaerobic magnetotactic bacterium Magnetospirillum sp. strain AMB-1.</title>
        <authorList>
            <person name="Matsunaga T."/>
            <person name="Okamura Y."/>
            <person name="Fukuda Y."/>
            <person name="Wahyudi A.T."/>
            <person name="Murase Y."/>
            <person name="Takeyama H."/>
        </authorList>
    </citation>
    <scope>NUCLEOTIDE SEQUENCE [LARGE SCALE GENOMIC DNA]</scope>
    <source>
        <strain evidence="5">ATCC 700264 / AMB-1</strain>
    </source>
</reference>
<dbReference type="CDD" id="cd00077">
    <property type="entry name" value="HDc"/>
    <property type="match status" value="1"/>
</dbReference>
<dbReference type="InterPro" id="IPR003607">
    <property type="entry name" value="HD/PDEase_dom"/>
</dbReference>
<dbReference type="GO" id="GO:0008081">
    <property type="term" value="F:phosphoric diester hydrolase activity"/>
    <property type="evidence" value="ECO:0007669"/>
    <property type="project" value="UniProtKB-ARBA"/>
</dbReference>
<evidence type="ECO:0000313" key="4">
    <source>
        <dbReference type="EMBL" id="BAE49649.1"/>
    </source>
</evidence>
<dbReference type="InterPro" id="IPR006675">
    <property type="entry name" value="HDIG_dom"/>
</dbReference>
<dbReference type="AlphaFoldDB" id="Q2W926"/>
<feature type="modified residue" description="4-aspartylphosphate" evidence="1">
    <location>
        <position position="95"/>
    </location>
</feature>
<dbReference type="GO" id="GO:0000160">
    <property type="term" value="P:phosphorelay signal transduction system"/>
    <property type="evidence" value="ECO:0007669"/>
    <property type="project" value="InterPro"/>
</dbReference>
<dbReference type="HOGENOM" id="CLU_000445_92_10_5"/>
<name>Q2W926_PARM1</name>
<feature type="domain" description="Response regulatory" evidence="2">
    <location>
        <begin position="47"/>
        <end position="158"/>
    </location>
</feature>
<dbReference type="PROSITE" id="PS51832">
    <property type="entry name" value="HD_GYP"/>
    <property type="match status" value="1"/>
</dbReference>
<dbReference type="InterPro" id="IPR011006">
    <property type="entry name" value="CheY-like_superfamily"/>
</dbReference>
<organism evidence="4 5">
    <name type="scientific">Paramagnetospirillum magneticum (strain ATCC 700264 / AMB-1)</name>
    <name type="common">Magnetospirillum magneticum</name>
    <dbReference type="NCBI Taxonomy" id="342108"/>
    <lineage>
        <taxon>Bacteria</taxon>
        <taxon>Pseudomonadati</taxon>
        <taxon>Pseudomonadota</taxon>
        <taxon>Alphaproteobacteria</taxon>
        <taxon>Rhodospirillales</taxon>
        <taxon>Magnetospirillaceae</taxon>
        <taxon>Paramagnetospirillum</taxon>
    </lineage>
</organism>
<dbReference type="NCBIfam" id="TIGR00277">
    <property type="entry name" value="HDIG"/>
    <property type="match status" value="1"/>
</dbReference>
<evidence type="ECO:0000256" key="1">
    <source>
        <dbReference type="PROSITE-ProRule" id="PRU00169"/>
    </source>
</evidence>
<proteinExistence type="predicted"/>
<keyword evidence="1" id="KW-0597">Phosphoprotein</keyword>
<keyword evidence="5" id="KW-1185">Reference proteome</keyword>
<protein>
    <submittedName>
        <fullName evidence="4">Response regulator</fullName>
    </submittedName>
</protein>
<dbReference type="Proteomes" id="UP000007058">
    <property type="component" value="Chromosome"/>
</dbReference>
<dbReference type="PANTHER" id="PTHR43155">
    <property type="entry name" value="CYCLIC DI-GMP PHOSPHODIESTERASE PA4108-RELATED"/>
    <property type="match status" value="1"/>
</dbReference>
<evidence type="ECO:0000313" key="5">
    <source>
        <dbReference type="Proteomes" id="UP000007058"/>
    </source>
</evidence>
<dbReference type="KEGG" id="mag:amb0845"/>
<dbReference type="InterPro" id="IPR001789">
    <property type="entry name" value="Sig_transdc_resp-reg_receiver"/>
</dbReference>
<evidence type="ECO:0000259" key="3">
    <source>
        <dbReference type="PROSITE" id="PS51832"/>
    </source>
</evidence>
<dbReference type="PROSITE" id="PS50110">
    <property type="entry name" value="RESPONSE_REGULATORY"/>
    <property type="match status" value="1"/>
</dbReference>
<accession>Q2W926</accession>
<dbReference type="Pfam" id="PF13487">
    <property type="entry name" value="HD_5"/>
    <property type="match status" value="1"/>
</dbReference>
<dbReference type="SUPFAM" id="SSF52172">
    <property type="entry name" value="CheY-like"/>
    <property type="match status" value="1"/>
</dbReference>
<dbReference type="InterPro" id="IPR037522">
    <property type="entry name" value="HD_GYP_dom"/>
</dbReference>
<dbReference type="PANTHER" id="PTHR43155:SF2">
    <property type="entry name" value="CYCLIC DI-GMP PHOSPHODIESTERASE PA4108"/>
    <property type="match status" value="1"/>
</dbReference>
<gene>
    <name evidence="4" type="ordered locus">amb0845</name>
</gene>
<dbReference type="Gene3D" id="1.10.3210.10">
    <property type="entry name" value="Hypothetical protein af1432"/>
    <property type="match status" value="1"/>
</dbReference>